<keyword evidence="11 12" id="KW-0472">Membrane</keyword>
<evidence type="ECO:0000256" key="12">
    <source>
        <dbReference type="SAM" id="Phobius"/>
    </source>
</evidence>
<keyword evidence="10 12" id="KW-1133">Transmembrane helix</keyword>
<dbReference type="Gene3D" id="3.90.550.50">
    <property type="match status" value="1"/>
</dbReference>
<evidence type="ECO:0000256" key="7">
    <source>
        <dbReference type="ARBA" id="ARBA00022692"/>
    </source>
</evidence>
<evidence type="ECO:0000259" key="13">
    <source>
        <dbReference type="Pfam" id="PF02434"/>
    </source>
</evidence>
<organism evidence="14 15">
    <name type="scientific">Polypedilum vanderplanki</name>
    <name type="common">Sleeping chironomid midge</name>
    <dbReference type="NCBI Taxonomy" id="319348"/>
    <lineage>
        <taxon>Eukaryota</taxon>
        <taxon>Metazoa</taxon>
        <taxon>Ecdysozoa</taxon>
        <taxon>Arthropoda</taxon>
        <taxon>Hexapoda</taxon>
        <taxon>Insecta</taxon>
        <taxon>Pterygota</taxon>
        <taxon>Neoptera</taxon>
        <taxon>Endopterygota</taxon>
        <taxon>Diptera</taxon>
        <taxon>Nematocera</taxon>
        <taxon>Chironomoidea</taxon>
        <taxon>Chironomidae</taxon>
        <taxon>Chironominae</taxon>
        <taxon>Polypedilum</taxon>
        <taxon>Polypedilum</taxon>
    </lineage>
</organism>
<evidence type="ECO:0000313" key="15">
    <source>
        <dbReference type="Proteomes" id="UP001107558"/>
    </source>
</evidence>
<comment type="caution">
    <text evidence="14">The sequence shown here is derived from an EMBL/GenBank/DDBJ whole genome shotgun (WGS) entry which is preliminary data.</text>
</comment>
<keyword evidence="9" id="KW-0735">Signal-anchor</keyword>
<evidence type="ECO:0000256" key="10">
    <source>
        <dbReference type="ARBA" id="ARBA00022989"/>
    </source>
</evidence>
<evidence type="ECO:0000256" key="9">
    <source>
        <dbReference type="ARBA" id="ARBA00022968"/>
    </source>
</evidence>
<dbReference type="Proteomes" id="UP001107558">
    <property type="component" value="Chromosome 2"/>
</dbReference>
<evidence type="ECO:0000256" key="6">
    <source>
        <dbReference type="ARBA" id="ARBA00022679"/>
    </source>
</evidence>
<sequence length="354" mass="42071">MDDESTVQLLQKPDKKTDTKVRKFQQNRAANALFCGLILGFIFSFLVGYSGVIEDASVSKNIEYSISDFIQKSNFSLDVPKDANLAEYLKREIRLFCFMLPMHKNSLNERGEIFMNTWAKRCSKFIFFSDDEDDKFKDNIVVLTEKSNNWIKLREAYSYIYKHYLNDFDWFLKTNDNTYMVIENLRWLLFQYEPDWPLLIGQRFLVEDYMNGVYAISKRSLTRVVEKAFTNNAICKDTPENDLDKEISKCLQHVNVLQIDALDDEGKGMFFQNNPELALFPEKSEEYDKWYWKKLKQGPNKCCSDRLIAIQNVWNTHLYYMEYFIYKVHAFGRHRLPEPLPRKKTLDEIVKEKF</sequence>
<dbReference type="EC" id="2.4.1.122" evidence="4"/>
<keyword evidence="5" id="KW-0328">Glycosyltransferase</keyword>
<keyword evidence="8" id="KW-0547">Nucleotide-binding</keyword>
<dbReference type="PANTHER" id="PTHR23033:SF14">
    <property type="entry name" value="GLYCOPROTEIN-N-ACETYLGALACTOSAMINE 3-BETA-GALACTOSYLTRANSFERASE 1-RELATED"/>
    <property type="match status" value="1"/>
</dbReference>
<reference evidence="14" key="1">
    <citation type="submission" date="2021-03" db="EMBL/GenBank/DDBJ databases">
        <title>Chromosome level genome of the anhydrobiotic midge Polypedilum vanderplanki.</title>
        <authorList>
            <person name="Yoshida Y."/>
            <person name="Kikawada T."/>
            <person name="Gusev O."/>
        </authorList>
    </citation>
    <scope>NUCLEOTIDE SEQUENCE</scope>
    <source>
        <strain evidence="14">NIAS01</strain>
        <tissue evidence="14">Whole body or cell culture</tissue>
    </source>
</reference>
<dbReference type="EMBL" id="JADBJN010000002">
    <property type="protein sequence ID" value="KAG5674687.1"/>
    <property type="molecule type" value="Genomic_DNA"/>
</dbReference>
<evidence type="ECO:0000256" key="4">
    <source>
        <dbReference type="ARBA" id="ARBA00012557"/>
    </source>
</evidence>
<dbReference type="GO" id="GO:0016263">
    <property type="term" value="F:glycoprotein-N-acetylgalactosamine 3-beta-galactosyltransferase activity"/>
    <property type="evidence" value="ECO:0007669"/>
    <property type="project" value="UniProtKB-EC"/>
</dbReference>
<dbReference type="Pfam" id="PF02434">
    <property type="entry name" value="Fringe"/>
    <property type="match status" value="1"/>
</dbReference>
<keyword evidence="7 12" id="KW-0812">Transmembrane</keyword>
<evidence type="ECO:0000256" key="8">
    <source>
        <dbReference type="ARBA" id="ARBA00022741"/>
    </source>
</evidence>
<proteinExistence type="inferred from homology"/>
<name>A0A9J6BXT8_POLVA</name>
<evidence type="ECO:0000256" key="11">
    <source>
        <dbReference type="ARBA" id="ARBA00023136"/>
    </source>
</evidence>
<dbReference type="OrthoDB" id="7783403at2759"/>
<evidence type="ECO:0000256" key="5">
    <source>
        <dbReference type="ARBA" id="ARBA00022676"/>
    </source>
</evidence>
<keyword evidence="15" id="KW-1185">Reference proteome</keyword>
<comment type="similarity">
    <text evidence="3">Belongs to the glycosyltransferase 31 family. Beta3-Gal-T subfamily.</text>
</comment>
<feature type="transmembrane region" description="Helical" evidence="12">
    <location>
        <begin position="30"/>
        <end position="52"/>
    </location>
</feature>
<evidence type="ECO:0000256" key="3">
    <source>
        <dbReference type="ARBA" id="ARBA00006462"/>
    </source>
</evidence>
<gene>
    <name evidence="14" type="ORF">PVAND_004639</name>
</gene>
<keyword evidence="6" id="KW-0808">Transferase</keyword>
<evidence type="ECO:0000256" key="1">
    <source>
        <dbReference type="ARBA" id="ARBA00004606"/>
    </source>
</evidence>
<protein>
    <recommendedName>
        <fullName evidence="4">N-acetylgalactosaminide beta-1,3-galactosyltransferase</fullName>
        <ecNumber evidence="4">2.4.1.122</ecNumber>
    </recommendedName>
</protein>
<dbReference type="PANTHER" id="PTHR23033">
    <property type="entry name" value="BETA1,3-GALACTOSYLTRANSFERASE"/>
    <property type="match status" value="1"/>
</dbReference>
<dbReference type="AlphaFoldDB" id="A0A9J6BXT8"/>
<dbReference type="InterPro" id="IPR026050">
    <property type="entry name" value="C1GALT1/C1GALT1_chp1"/>
</dbReference>
<comment type="pathway">
    <text evidence="2">Protein modification; protein glycosylation.</text>
</comment>
<dbReference type="InterPro" id="IPR003378">
    <property type="entry name" value="Fringe-like_glycosylTrfase"/>
</dbReference>
<feature type="domain" description="Fringe-like glycosyltransferase" evidence="13">
    <location>
        <begin position="109"/>
        <end position="206"/>
    </location>
</feature>
<accession>A0A9J6BXT8</accession>
<evidence type="ECO:0000313" key="14">
    <source>
        <dbReference type="EMBL" id="KAG5674687.1"/>
    </source>
</evidence>
<dbReference type="GO" id="GO:0016020">
    <property type="term" value="C:membrane"/>
    <property type="evidence" value="ECO:0007669"/>
    <property type="project" value="UniProtKB-SubCell"/>
</dbReference>
<dbReference type="GO" id="GO:0000166">
    <property type="term" value="F:nucleotide binding"/>
    <property type="evidence" value="ECO:0007669"/>
    <property type="project" value="UniProtKB-KW"/>
</dbReference>
<comment type="subcellular location">
    <subcellularLocation>
        <location evidence="1">Membrane</location>
        <topology evidence="1">Single-pass type II membrane protein</topology>
    </subcellularLocation>
</comment>
<evidence type="ECO:0000256" key="2">
    <source>
        <dbReference type="ARBA" id="ARBA00004922"/>
    </source>
</evidence>